<evidence type="ECO:0000256" key="1">
    <source>
        <dbReference type="ARBA" id="ARBA00022490"/>
    </source>
</evidence>
<proteinExistence type="inferred from homology"/>
<dbReference type="GO" id="GO:0043822">
    <property type="term" value="F:ribonuclease M5 activity"/>
    <property type="evidence" value="ECO:0007669"/>
    <property type="project" value="UniProtKB-UniRule"/>
</dbReference>
<dbReference type="EMBL" id="MJIE01000001">
    <property type="protein sequence ID" value="OLR56053.1"/>
    <property type="molecule type" value="Genomic_DNA"/>
</dbReference>
<comment type="catalytic activity">
    <reaction evidence="11">
        <text>Endonucleolytic cleavage of RNA, removing 21 and 42 nucleotides, respectively, from the 5'- and 3'-termini of a 5S-rRNA precursor.</text>
        <dbReference type="EC" id="3.1.26.8"/>
    </reaction>
</comment>
<dbReference type="EC" id="3.1.26.8" evidence="11 12"/>
<dbReference type="GO" id="GO:0005737">
    <property type="term" value="C:cytoplasm"/>
    <property type="evidence" value="ECO:0007669"/>
    <property type="project" value="UniProtKB-SubCell"/>
</dbReference>
<comment type="function">
    <text evidence="11">Required for correct processing of both the 5' and 3' ends of 5S rRNA precursor. Cleaves both sides of a double-stranded region yielding mature 5S rRNA in one step.</text>
</comment>
<reference evidence="14 15" key="1">
    <citation type="journal article" date="2016" name="Appl. Environ. Microbiol.">
        <title>Function and Phylogeny of Bacterial Butyryl Coenzyme A:Acetate Transferases and Their Diversity in the Proximal Colon of Swine.</title>
        <authorList>
            <person name="Trachsel J."/>
            <person name="Bayles D.O."/>
            <person name="Looft T."/>
            <person name="Levine U.Y."/>
            <person name="Allen H.K."/>
        </authorList>
    </citation>
    <scope>NUCLEOTIDE SEQUENCE [LARGE SCALE GENOMIC DNA]</scope>
    <source>
        <strain evidence="14 15">68-3-10</strain>
    </source>
</reference>
<keyword evidence="7 11" id="KW-0255">Endonuclease</keyword>
<evidence type="ECO:0000256" key="2">
    <source>
        <dbReference type="ARBA" id="ARBA00022517"/>
    </source>
</evidence>
<dbReference type="RefSeq" id="WP_075713293.1">
    <property type="nucleotide sequence ID" value="NZ_MJIE01000001.1"/>
</dbReference>
<evidence type="ECO:0000256" key="3">
    <source>
        <dbReference type="ARBA" id="ARBA00022552"/>
    </source>
</evidence>
<dbReference type="SUPFAM" id="SSF110455">
    <property type="entry name" value="Toprim domain"/>
    <property type="match status" value="1"/>
</dbReference>
<dbReference type="STRING" id="1261640.BHK98_08260"/>
<keyword evidence="6 11" id="KW-0699">rRNA-binding</keyword>
<feature type="domain" description="Toprim" evidence="13">
    <location>
        <begin position="6"/>
        <end position="92"/>
    </location>
</feature>
<gene>
    <name evidence="11" type="primary">rnmV</name>
    <name evidence="14" type="ORF">BHK98_08260</name>
</gene>
<dbReference type="SMART" id="SM00493">
    <property type="entry name" value="TOPRIM"/>
    <property type="match status" value="1"/>
</dbReference>
<evidence type="ECO:0000256" key="12">
    <source>
        <dbReference type="NCBIfam" id="TIGR00334"/>
    </source>
</evidence>
<protein>
    <recommendedName>
        <fullName evidence="11 12">Ribonuclease M5</fullName>
        <ecNumber evidence="11 12">3.1.26.8</ecNumber>
    </recommendedName>
    <alternativeName>
        <fullName evidence="11">RNase M5</fullName>
    </alternativeName>
    <alternativeName>
        <fullName evidence="11">Ribosomal RNA terminal maturase M5</fullName>
    </alternativeName>
</protein>
<evidence type="ECO:0000256" key="6">
    <source>
        <dbReference type="ARBA" id="ARBA00022730"/>
    </source>
</evidence>
<keyword evidence="15" id="KW-1185">Reference proteome</keyword>
<evidence type="ECO:0000313" key="14">
    <source>
        <dbReference type="EMBL" id="OLR56053.1"/>
    </source>
</evidence>
<accession>A0A1Q9JIM1</accession>
<comment type="subcellular location">
    <subcellularLocation>
        <location evidence="11">Cytoplasm</location>
    </subcellularLocation>
</comment>
<keyword evidence="5" id="KW-0479">Metal-binding</keyword>
<dbReference type="Gene3D" id="3.40.1360.10">
    <property type="match status" value="1"/>
</dbReference>
<evidence type="ECO:0000256" key="4">
    <source>
        <dbReference type="ARBA" id="ARBA00022722"/>
    </source>
</evidence>
<dbReference type="HAMAP" id="MF_01469">
    <property type="entry name" value="RNase_M5"/>
    <property type="match status" value="1"/>
</dbReference>
<sequence length="186" mass="20463">MKSKIREVIIVEGRDDTAAVRRAVDAQTIETHGFGMSDRMWEQIETAARTRGIIIFTDPDPAGENIRRKVKERFPEAGEAFVPRDKALRGQNIGVENASPEAIREALARAHCTKQDGSEVFTMEDLEAAGLCGAEGSRLRREKVAAALGIGYGNSRRMLARLNGFGITREEFYGAVRSICNPGDPE</sequence>
<dbReference type="Proteomes" id="UP000187404">
    <property type="component" value="Unassembled WGS sequence"/>
</dbReference>
<dbReference type="NCBIfam" id="TIGR00334">
    <property type="entry name" value="5S_RNA_mat_M5"/>
    <property type="match status" value="1"/>
</dbReference>
<keyword evidence="3 11" id="KW-0698">rRNA processing</keyword>
<dbReference type="InterPro" id="IPR034141">
    <property type="entry name" value="TOPRIM_RNase_M5-like"/>
</dbReference>
<keyword evidence="8 11" id="KW-0378">Hydrolase</keyword>
<organism evidence="14 15">
    <name type="scientific">Hornefia porci</name>
    <dbReference type="NCBI Taxonomy" id="2652292"/>
    <lineage>
        <taxon>Bacteria</taxon>
        <taxon>Bacillati</taxon>
        <taxon>Bacillota</taxon>
        <taxon>Clostridia</taxon>
        <taxon>Peptostreptococcales</taxon>
        <taxon>Anaerovoracaceae</taxon>
        <taxon>Hornefia</taxon>
    </lineage>
</organism>
<evidence type="ECO:0000259" key="13">
    <source>
        <dbReference type="PROSITE" id="PS50880"/>
    </source>
</evidence>
<dbReference type="PANTHER" id="PTHR39156:SF1">
    <property type="entry name" value="RIBONUCLEASE M5"/>
    <property type="match status" value="1"/>
</dbReference>
<evidence type="ECO:0000256" key="11">
    <source>
        <dbReference type="HAMAP-Rule" id="MF_01469"/>
    </source>
</evidence>
<dbReference type="InterPro" id="IPR004466">
    <property type="entry name" value="RNase_M5"/>
</dbReference>
<dbReference type="GO" id="GO:0006364">
    <property type="term" value="P:rRNA processing"/>
    <property type="evidence" value="ECO:0007669"/>
    <property type="project" value="UniProtKB-UniRule"/>
</dbReference>
<dbReference type="Pfam" id="PF01751">
    <property type="entry name" value="Toprim"/>
    <property type="match status" value="1"/>
</dbReference>
<keyword evidence="4 11" id="KW-0540">Nuclease</keyword>
<keyword evidence="9" id="KW-0460">Magnesium</keyword>
<evidence type="ECO:0000256" key="8">
    <source>
        <dbReference type="ARBA" id="ARBA00022801"/>
    </source>
</evidence>
<keyword evidence="1 11" id="KW-0963">Cytoplasm</keyword>
<evidence type="ECO:0000256" key="7">
    <source>
        <dbReference type="ARBA" id="ARBA00022759"/>
    </source>
</evidence>
<dbReference type="PANTHER" id="PTHR39156">
    <property type="entry name" value="RIBONUCLEASE M5"/>
    <property type="match status" value="1"/>
</dbReference>
<dbReference type="PROSITE" id="PS50880">
    <property type="entry name" value="TOPRIM"/>
    <property type="match status" value="1"/>
</dbReference>
<evidence type="ECO:0000256" key="5">
    <source>
        <dbReference type="ARBA" id="ARBA00022723"/>
    </source>
</evidence>
<evidence type="ECO:0000313" key="15">
    <source>
        <dbReference type="Proteomes" id="UP000187404"/>
    </source>
</evidence>
<dbReference type="CDD" id="cd01027">
    <property type="entry name" value="TOPRIM_RNase_M5_like"/>
    <property type="match status" value="1"/>
</dbReference>
<evidence type="ECO:0000256" key="10">
    <source>
        <dbReference type="ARBA" id="ARBA00022884"/>
    </source>
</evidence>
<dbReference type="Pfam" id="PF13331">
    <property type="entry name" value="DUF4093"/>
    <property type="match status" value="1"/>
</dbReference>
<dbReference type="OrthoDB" id="9791329at2"/>
<comment type="similarity">
    <text evidence="11">Belongs to the ribonuclease M5 family.</text>
</comment>
<keyword evidence="10 11" id="KW-0694">RNA-binding</keyword>
<dbReference type="AlphaFoldDB" id="A0A1Q9JIM1"/>
<dbReference type="InterPro" id="IPR006171">
    <property type="entry name" value="TOPRIM_dom"/>
</dbReference>
<evidence type="ECO:0000256" key="9">
    <source>
        <dbReference type="ARBA" id="ARBA00022842"/>
    </source>
</evidence>
<keyword evidence="2 11" id="KW-0690">Ribosome biogenesis</keyword>
<dbReference type="InterPro" id="IPR025156">
    <property type="entry name" value="RNase_M5_C"/>
</dbReference>
<dbReference type="GO" id="GO:0046872">
    <property type="term" value="F:metal ion binding"/>
    <property type="evidence" value="ECO:0007669"/>
    <property type="project" value="UniProtKB-KW"/>
</dbReference>
<dbReference type="GO" id="GO:0019843">
    <property type="term" value="F:rRNA binding"/>
    <property type="evidence" value="ECO:0007669"/>
    <property type="project" value="UniProtKB-KW"/>
</dbReference>
<name>A0A1Q9JIM1_9FIRM</name>
<comment type="caution">
    <text evidence="14">The sequence shown here is derived from an EMBL/GenBank/DDBJ whole genome shotgun (WGS) entry which is preliminary data.</text>
</comment>